<organism evidence="1 2">
    <name type="scientific">Proteus mirabilis</name>
    <dbReference type="NCBI Taxonomy" id="584"/>
    <lineage>
        <taxon>Bacteria</taxon>
        <taxon>Pseudomonadati</taxon>
        <taxon>Pseudomonadota</taxon>
        <taxon>Gammaproteobacteria</taxon>
        <taxon>Enterobacterales</taxon>
        <taxon>Morganellaceae</taxon>
        <taxon>Proteus</taxon>
    </lineage>
</organism>
<protein>
    <submittedName>
        <fullName evidence="1">Methionine gamma-lyase</fullName>
        <ecNumber evidence="1">4.4.1.11</ecNumber>
    </submittedName>
</protein>
<dbReference type="GO" id="GO:0018826">
    <property type="term" value="F:methionine gamma-lyase activity"/>
    <property type="evidence" value="ECO:0007669"/>
    <property type="project" value="UniProtKB-EC"/>
</dbReference>
<reference evidence="1 2" key="1">
    <citation type="submission" date="2018-06" db="EMBL/GenBank/DDBJ databases">
        <authorList>
            <consortium name="Pathogen Informatics"/>
            <person name="Doyle S."/>
        </authorList>
    </citation>
    <scope>NUCLEOTIDE SEQUENCE [LARGE SCALE GENOMIC DNA]</scope>
    <source>
        <strain evidence="1 2">NCTC10975</strain>
    </source>
</reference>
<dbReference type="EMBL" id="UAUE01000006">
    <property type="protein sequence ID" value="SPY94854.1"/>
    <property type="molecule type" value="Genomic_DNA"/>
</dbReference>
<evidence type="ECO:0000313" key="2">
    <source>
        <dbReference type="Proteomes" id="UP000251485"/>
    </source>
</evidence>
<dbReference type="AlphaFoldDB" id="A0A2X2BI88"/>
<accession>A0A2X2BI88</accession>
<evidence type="ECO:0000313" key="1">
    <source>
        <dbReference type="EMBL" id="SPY94854.1"/>
    </source>
</evidence>
<name>A0A2X2BI88_PROMI</name>
<dbReference type="Proteomes" id="UP000251485">
    <property type="component" value="Unassembled WGS sequence"/>
</dbReference>
<dbReference type="EC" id="4.4.1.11" evidence="1"/>
<gene>
    <name evidence="1" type="primary">mdeA_1</name>
    <name evidence="1" type="ORF">NCTC10975_01209</name>
</gene>
<proteinExistence type="predicted"/>
<keyword evidence="1" id="KW-0456">Lyase</keyword>
<sequence length="45" mass="5104">MTQSNKCFNTQAIHYGYSPLDYQGALVPPVFQNVHFCISHGSIWC</sequence>